<evidence type="ECO:0000256" key="2">
    <source>
        <dbReference type="SAM" id="MobiDB-lite"/>
    </source>
</evidence>
<evidence type="ECO:0008006" key="5">
    <source>
        <dbReference type="Google" id="ProtNLM"/>
    </source>
</evidence>
<reference evidence="3" key="1">
    <citation type="submission" date="2020-03" db="EMBL/GenBank/DDBJ databases">
        <authorList>
            <person name="Weist P."/>
        </authorList>
    </citation>
    <scope>NUCLEOTIDE SEQUENCE</scope>
</reference>
<dbReference type="InterPro" id="IPR051771">
    <property type="entry name" value="FAM167_domain"/>
</dbReference>
<dbReference type="PANTHER" id="PTHR32289">
    <property type="entry name" value="PROTEIN FAM167A"/>
    <property type="match status" value="1"/>
</dbReference>
<evidence type="ECO:0000313" key="4">
    <source>
        <dbReference type="Proteomes" id="UP001153269"/>
    </source>
</evidence>
<dbReference type="EMBL" id="CADEAL010004227">
    <property type="protein sequence ID" value="CAB1454847.1"/>
    <property type="molecule type" value="Genomic_DNA"/>
</dbReference>
<name>A0A9N7Z9K2_PLEPL</name>
<dbReference type="PANTHER" id="PTHR32289:SF3">
    <property type="entry name" value="PROTEIN FAM167A"/>
    <property type="match status" value="1"/>
</dbReference>
<accession>A0A9N7Z9K2</accession>
<comment type="similarity">
    <text evidence="1">Belongs to the FAM167 (SEC) family.</text>
</comment>
<sequence length="206" mass="23079">MDVPTPPQITVEGVGVSECGSDEDQPADDHLLSLKALTEKLRLETRRPSYLEWQARLEADTFKESGTGQNPIVKEPEGKPAETKEGAVNPDVVQCKPASGVLKGFGNIDEALSWLRRELTDMRLQDQQLARQLMRLRNDINKLKIEQACHLHRRMLNDATFGMEEQDELSDLLFECPLTPGLGLSAPLRLIGVTKMNINSRRFSLC</sequence>
<dbReference type="Proteomes" id="UP001153269">
    <property type="component" value="Unassembled WGS sequence"/>
</dbReference>
<proteinExistence type="inferred from homology"/>
<gene>
    <name evidence="3" type="ORF">PLEPLA_LOCUS42614</name>
</gene>
<feature type="region of interest" description="Disordered" evidence="2">
    <location>
        <begin position="62"/>
        <end position="88"/>
    </location>
</feature>
<keyword evidence="4" id="KW-1185">Reference proteome</keyword>
<comment type="caution">
    <text evidence="3">The sequence shown here is derived from an EMBL/GenBank/DDBJ whole genome shotgun (WGS) entry which is preliminary data.</text>
</comment>
<dbReference type="InterPro" id="IPR024280">
    <property type="entry name" value="FAM167"/>
</dbReference>
<feature type="compositionally biased region" description="Basic and acidic residues" evidence="2">
    <location>
        <begin position="74"/>
        <end position="85"/>
    </location>
</feature>
<organism evidence="3 4">
    <name type="scientific">Pleuronectes platessa</name>
    <name type="common">European plaice</name>
    <dbReference type="NCBI Taxonomy" id="8262"/>
    <lineage>
        <taxon>Eukaryota</taxon>
        <taxon>Metazoa</taxon>
        <taxon>Chordata</taxon>
        <taxon>Craniata</taxon>
        <taxon>Vertebrata</taxon>
        <taxon>Euteleostomi</taxon>
        <taxon>Actinopterygii</taxon>
        <taxon>Neopterygii</taxon>
        <taxon>Teleostei</taxon>
        <taxon>Neoteleostei</taxon>
        <taxon>Acanthomorphata</taxon>
        <taxon>Carangaria</taxon>
        <taxon>Pleuronectiformes</taxon>
        <taxon>Pleuronectoidei</taxon>
        <taxon>Pleuronectidae</taxon>
        <taxon>Pleuronectes</taxon>
    </lineage>
</organism>
<protein>
    <recommendedName>
        <fullName evidence="5">Protein FAM167A</fullName>
    </recommendedName>
</protein>
<feature type="region of interest" description="Disordered" evidence="2">
    <location>
        <begin position="1"/>
        <end position="27"/>
    </location>
</feature>
<dbReference type="Pfam" id="PF11652">
    <property type="entry name" value="FAM167"/>
    <property type="match status" value="1"/>
</dbReference>
<dbReference type="AlphaFoldDB" id="A0A9N7Z9K2"/>
<evidence type="ECO:0000313" key="3">
    <source>
        <dbReference type="EMBL" id="CAB1454847.1"/>
    </source>
</evidence>
<evidence type="ECO:0000256" key="1">
    <source>
        <dbReference type="ARBA" id="ARBA00005489"/>
    </source>
</evidence>